<dbReference type="Proteomes" id="UP000006765">
    <property type="component" value="Unassembled WGS sequence"/>
</dbReference>
<organism evidence="3 4">
    <name type="scientific">Oceaniovalibus guishaninsula JLT2003</name>
    <dbReference type="NCBI Taxonomy" id="1231392"/>
    <lineage>
        <taxon>Bacteria</taxon>
        <taxon>Pseudomonadati</taxon>
        <taxon>Pseudomonadota</taxon>
        <taxon>Alphaproteobacteria</taxon>
        <taxon>Rhodobacterales</taxon>
        <taxon>Roseobacteraceae</taxon>
        <taxon>Oceaniovalibus</taxon>
    </lineage>
</organism>
<accession>K2HCX9</accession>
<name>K2HCX9_9RHOB</name>
<evidence type="ECO:0000256" key="1">
    <source>
        <dbReference type="SAM" id="SignalP"/>
    </source>
</evidence>
<dbReference type="Pfam" id="PF05239">
    <property type="entry name" value="PRC"/>
    <property type="match status" value="1"/>
</dbReference>
<proteinExistence type="predicted"/>
<dbReference type="RefSeq" id="WP_007425521.1">
    <property type="nucleotide sequence ID" value="NZ_AMGO01000007.1"/>
</dbReference>
<dbReference type="AlphaFoldDB" id="K2HCX9"/>
<keyword evidence="4" id="KW-1185">Reference proteome</keyword>
<gene>
    <name evidence="3" type="ORF">OCGS_0368</name>
</gene>
<sequence>MRFLATTAVALTVAATGAMAQDVVRVDPMTMEADALYSMQGQLIRTRDITGGDIYTSNEAHDEMSWGYEGVYDGVGADWNDIGDIEDIILSTDGQMIGVVAEIGGFLDIGDKHVMIPLKDVSLVPVDDANYALITRYNEEQLEQLPGIDEGWWD</sequence>
<feature type="chain" id="PRO_5003860620" evidence="1">
    <location>
        <begin position="21"/>
        <end position="154"/>
    </location>
</feature>
<protein>
    <submittedName>
        <fullName evidence="3">PRC-barrel</fullName>
    </submittedName>
</protein>
<dbReference type="InterPro" id="IPR027275">
    <property type="entry name" value="PRC-brl_dom"/>
</dbReference>
<dbReference type="PATRIC" id="fig|1231392.3.peg.370"/>
<evidence type="ECO:0000313" key="4">
    <source>
        <dbReference type="Proteomes" id="UP000006765"/>
    </source>
</evidence>
<dbReference type="eggNOG" id="COG1873">
    <property type="taxonomic scope" value="Bacteria"/>
</dbReference>
<evidence type="ECO:0000259" key="2">
    <source>
        <dbReference type="Pfam" id="PF05239"/>
    </source>
</evidence>
<dbReference type="STRING" id="1231392.OCGS_0368"/>
<feature type="signal peptide" evidence="1">
    <location>
        <begin position="1"/>
        <end position="20"/>
    </location>
</feature>
<dbReference type="OrthoDB" id="6158291at2"/>
<dbReference type="Gene3D" id="2.30.30.240">
    <property type="entry name" value="PRC-barrel domain"/>
    <property type="match status" value="1"/>
</dbReference>
<feature type="domain" description="PRC-barrel" evidence="2">
    <location>
        <begin position="73"/>
        <end position="123"/>
    </location>
</feature>
<keyword evidence="1" id="KW-0732">Signal</keyword>
<dbReference type="SUPFAM" id="SSF50346">
    <property type="entry name" value="PRC-barrel domain"/>
    <property type="match status" value="1"/>
</dbReference>
<evidence type="ECO:0000313" key="3">
    <source>
        <dbReference type="EMBL" id="EKE45278.1"/>
    </source>
</evidence>
<comment type="caution">
    <text evidence="3">The sequence shown here is derived from an EMBL/GenBank/DDBJ whole genome shotgun (WGS) entry which is preliminary data.</text>
</comment>
<dbReference type="EMBL" id="AMGO01000007">
    <property type="protein sequence ID" value="EKE45278.1"/>
    <property type="molecule type" value="Genomic_DNA"/>
</dbReference>
<dbReference type="InterPro" id="IPR011033">
    <property type="entry name" value="PRC_barrel-like_sf"/>
</dbReference>
<reference evidence="3 4" key="1">
    <citation type="journal article" date="2012" name="J. Bacteriol.">
        <title>Draft Genome Sequence of Oceaniovalibus guishaninsula JLT2003T.</title>
        <authorList>
            <person name="Tang K."/>
            <person name="Liu K."/>
            <person name="Jiao N."/>
        </authorList>
    </citation>
    <scope>NUCLEOTIDE SEQUENCE [LARGE SCALE GENOMIC DNA]</scope>
    <source>
        <strain evidence="3 4">JLT2003</strain>
    </source>
</reference>